<evidence type="ECO:0000259" key="1">
    <source>
        <dbReference type="Pfam" id="PF00561"/>
    </source>
</evidence>
<reference evidence="2" key="1">
    <citation type="submission" date="2020-06" db="EMBL/GenBank/DDBJ databases">
        <authorList>
            <consortium name="Plant Systems Biology data submission"/>
        </authorList>
    </citation>
    <scope>NUCLEOTIDE SEQUENCE</scope>
    <source>
        <strain evidence="2">D6</strain>
    </source>
</reference>
<gene>
    <name evidence="2" type="ORF">SEMRO_733_G194500.1</name>
</gene>
<dbReference type="InterPro" id="IPR000073">
    <property type="entry name" value="AB_hydrolase_1"/>
</dbReference>
<evidence type="ECO:0000313" key="3">
    <source>
        <dbReference type="Proteomes" id="UP001153069"/>
    </source>
</evidence>
<evidence type="ECO:0000313" key="2">
    <source>
        <dbReference type="EMBL" id="CAB9515704.1"/>
    </source>
</evidence>
<sequence>MSSIQRHLEGLLGGMLLEYGSRTLLQKAKMIKRQVTVRSGLIMHYYERLPDVTLASDDDDPPILLLCHGLTSNAKNWSKTVSQLSPEVGNNYRMIIPDMLGHGHDLERARTSTFSYPSPAKLVDSLEQLLEALHVTHCVGYGISQGGAMVYFLQQKRPDLVERSILISPAVEAVVDPQFAEEFVLRKKNHVCVESREDVRELFQNLSCPQRKVHDPIPLFLLEAIWRDRQAEEPPGHFRTFLHTLIDHAGKDPEWLGCKSDIDPEAKRLVVWPQDDFICNHDKGKQFFAKSSANTTFHSVPDCGHLFHSNGKRIMEVILPMVIAYLKSGEDAESVALEQ</sequence>
<dbReference type="GO" id="GO:0016020">
    <property type="term" value="C:membrane"/>
    <property type="evidence" value="ECO:0007669"/>
    <property type="project" value="TreeGrafter"/>
</dbReference>
<dbReference type="PANTHER" id="PTHR43798:SF33">
    <property type="entry name" value="HYDROLASE, PUTATIVE (AFU_ORTHOLOGUE AFUA_2G14860)-RELATED"/>
    <property type="match status" value="1"/>
</dbReference>
<keyword evidence="2" id="KW-0378">Hydrolase</keyword>
<organism evidence="2 3">
    <name type="scientific">Seminavis robusta</name>
    <dbReference type="NCBI Taxonomy" id="568900"/>
    <lineage>
        <taxon>Eukaryota</taxon>
        <taxon>Sar</taxon>
        <taxon>Stramenopiles</taxon>
        <taxon>Ochrophyta</taxon>
        <taxon>Bacillariophyta</taxon>
        <taxon>Bacillariophyceae</taxon>
        <taxon>Bacillariophycidae</taxon>
        <taxon>Naviculales</taxon>
        <taxon>Naviculaceae</taxon>
        <taxon>Seminavis</taxon>
    </lineage>
</organism>
<accession>A0A9N8EC62</accession>
<dbReference type="SUPFAM" id="SSF53474">
    <property type="entry name" value="alpha/beta-Hydrolases"/>
    <property type="match status" value="1"/>
</dbReference>
<keyword evidence="3" id="KW-1185">Reference proteome</keyword>
<dbReference type="PANTHER" id="PTHR43798">
    <property type="entry name" value="MONOACYLGLYCEROL LIPASE"/>
    <property type="match status" value="1"/>
</dbReference>
<proteinExistence type="predicted"/>
<dbReference type="GO" id="GO:0016787">
    <property type="term" value="F:hydrolase activity"/>
    <property type="evidence" value="ECO:0007669"/>
    <property type="project" value="UniProtKB-KW"/>
</dbReference>
<dbReference type="EMBL" id="CAICTM010000732">
    <property type="protein sequence ID" value="CAB9515704.1"/>
    <property type="molecule type" value="Genomic_DNA"/>
</dbReference>
<dbReference type="Gene3D" id="3.40.50.1820">
    <property type="entry name" value="alpha/beta hydrolase"/>
    <property type="match status" value="1"/>
</dbReference>
<protein>
    <submittedName>
        <fullName evidence="2">Alpha beta hydrolase</fullName>
    </submittedName>
</protein>
<dbReference type="Pfam" id="PF00561">
    <property type="entry name" value="Abhydrolase_1"/>
    <property type="match status" value="1"/>
</dbReference>
<dbReference type="OrthoDB" id="45130at2759"/>
<dbReference type="AlphaFoldDB" id="A0A9N8EC62"/>
<dbReference type="InterPro" id="IPR050266">
    <property type="entry name" value="AB_hydrolase_sf"/>
</dbReference>
<comment type="caution">
    <text evidence="2">The sequence shown here is derived from an EMBL/GenBank/DDBJ whole genome shotgun (WGS) entry which is preliminary data.</text>
</comment>
<dbReference type="Proteomes" id="UP001153069">
    <property type="component" value="Unassembled WGS sequence"/>
</dbReference>
<dbReference type="InterPro" id="IPR029058">
    <property type="entry name" value="AB_hydrolase_fold"/>
</dbReference>
<feature type="domain" description="AB hydrolase-1" evidence="1">
    <location>
        <begin position="62"/>
        <end position="309"/>
    </location>
</feature>
<name>A0A9N8EC62_9STRA</name>